<dbReference type="SUPFAM" id="SSF51182">
    <property type="entry name" value="RmlC-like cupins"/>
    <property type="match status" value="1"/>
</dbReference>
<proteinExistence type="predicted"/>
<organism evidence="3 4">
    <name type="scientific">Mesorhizobium tianshanense</name>
    <dbReference type="NCBI Taxonomy" id="39844"/>
    <lineage>
        <taxon>Bacteria</taxon>
        <taxon>Pseudomonadati</taxon>
        <taxon>Pseudomonadota</taxon>
        <taxon>Alphaproteobacteria</taxon>
        <taxon>Hyphomicrobiales</taxon>
        <taxon>Phyllobacteriaceae</taxon>
        <taxon>Mesorhizobium</taxon>
    </lineage>
</organism>
<dbReference type="AlphaFoldDB" id="A0A562NV74"/>
<evidence type="ECO:0000259" key="2">
    <source>
        <dbReference type="Pfam" id="PF05899"/>
    </source>
</evidence>
<accession>A0A562NV74</accession>
<feature type="region of interest" description="Disordered" evidence="1">
    <location>
        <begin position="23"/>
        <end position="42"/>
    </location>
</feature>
<comment type="caution">
    <text evidence="3">The sequence shown here is derived from an EMBL/GenBank/DDBJ whole genome shotgun (WGS) entry which is preliminary data.</text>
</comment>
<feature type="domain" description="(S)-ureidoglycine aminohydrolase cupin" evidence="2">
    <location>
        <begin position="45"/>
        <end position="113"/>
    </location>
</feature>
<protein>
    <recommendedName>
        <fullName evidence="2">(S)-ureidoglycine aminohydrolase cupin domain-containing protein</fullName>
    </recommendedName>
</protein>
<name>A0A562NV74_9HYPH</name>
<dbReference type="InterPro" id="IPR008579">
    <property type="entry name" value="UGlyAH_Cupin_dom"/>
</dbReference>
<dbReference type="OrthoDB" id="9799053at2"/>
<dbReference type="Pfam" id="PF05899">
    <property type="entry name" value="Cupin_3"/>
    <property type="match status" value="1"/>
</dbReference>
<evidence type="ECO:0000256" key="1">
    <source>
        <dbReference type="SAM" id="MobiDB-lite"/>
    </source>
</evidence>
<dbReference type="PANTHER" id="PTHR40943:SF1">
    <property type="entry name" value="CYTOPLASMIC PROTEIN"/>
    <property type="match status" value="1"/>
</dbReference>
<evidence type="ECO:0000313" key="3">
    <source>
        <dbReference type="EMBL" id="TWI36102.1"/>
    </source>
</evidence>
<dbReference type="PANTHER" id="PTHR40943">
    <property type="entry name" value="CYTOPLASMIC PROTEIN-RELATED"/>
    <property type="match status" value="1"/>
</dbReference>
<gene>
    <name evidence="3" type="ORF">IQ26_03056</name>
</gene>
<reference evidence="3 4" key="1">
    <citation type="journal article" date="2015" name="Stand. Genomic Sci.">
        <title>Genomic Encyclopedia of Bacterial and Archaeal Type Strains, Phase III: the genomes of soil and plant-associated and newly described type strains.</title>
        <authorList>
            <person name="Whitman W.B."/>
            <person name="Woyke T."/>
            <person name="Klenk H.P."/>
            <person name="Zhou Y."/>
            <person name="Lilburn T.G."/>
            <person name="Beck B.J."/>
            <person name="De Vos P."/>
            <person name="Vandamme P."/>
            <person name="Eisen J.A."/>
            <person name="Garrity G."/>
            <person name="Hugenholtz P."/>
            <person name="Kyrpides N.C."/>
        </authorList>
    </citation>
    <scope>NUCLEOTIDE SEQUENCE [LARGE SCALE GENOMIC DNA]</scope>
    <source>
        <strain evidence="3 4">CGMCC 1.2546</strain>
    </source>
</reference>
<sequence length="116" mass="12647">MTSSAPYLHQASSRTDLIDWGAQPAPLEGASHSTGRLVHKGPNNQPESGIWVCTPGRWRLAIPRDELCHFVAGRATYRSDDGEVIEVSAATVVMFPAGWAGECTVHETIRNIYMLA</sequence>
<keyword evidence="4" id="KW-1185">Reference proteome</keyword>
<dbReference type="InterPro" id="IPR011051">
    <property type="entry name" value="RmlC_Cupin_sf"/>
</dbReference>
<dbReference type="EMBL" id="VLKT01000017">
    <property type="protein sequence ID" value="TWI36102.1"/>
    <property type="molecule type" value="Genomic_DNA"/>
</dbReference>
<dbReference type="InterPro" id="IPR014710">
    <property type="entry name" value="RmlC-like_jellyroll"/>
</dbReference>
<dbReference type="Proteomes" id="UP000317122">
    <property type="component" value="Unassembled WGS sequence"/>
</dbReference>
<dbReference type="RefSeq" id="WP_145718567.1">
    <property type="nucleotide sequence ID" value="NZ_BSPF01000106.1"/>
</dbReference>
<dbReference type="Gene3D" id="2.60.120.10">
    <property type="entry name" value="Jelly Rolls"/>
    <property type="match status" value="1"/>
</dbReference>
<evidence type="ECO:0000313" key="4">
    <source>
        <dbReference type="Proteomes" id="UP000317122"/>
    </source>
</evidence>